<gene>
    <name evidence="1" type="ORF">Bcop_1502</name>
</gene>
<protein>
    <submittedName>
        <fullName evidence="1">Uncharacterized protein</fullName>
    </submittedName>
</protein>
<keyword evidence="2" id="KW-1185">Reference proteome</keyword>
<accession>F3ZPV9</accession>
<dbReference type="HOGENOM" id="CLU_2420803_0_0_10"/>
<evidence type="ECO:0000313" key="1">
    <source>
        <dbReference type="EMBL" id="EGJ71696.1"/>
    </source>
</evidence>
<organism evidence="1 2">
    <name type="scientific">Bacteroides coprosuis DSM 18011</name>
    <dbReference type="NCBI Taxonomy" id="679937"/>
    <lineage>
        <taxon>Bacteria</taxon>
        <taxon>Pseudomonadati</taxon>
        <taxon>Bacteroidota</taxon>
        <taxon>Bacteroidia</taxon>
        <taxon>Bacteroidales</taxon>
        <taxon>Bacteroidaceae</taxon>
        <taxon>Bacteroides</taxon>
    </lineage>
</organism>
<dbReference type="EMBL" id="CM001167">
    <property type="protein sequence ID" value="EGJ71696.1"/>
    <property type="molecule type" value="Genomic_DNA"/>
</dbReference>
<dbReference type="Proteomes" id="UP000018439">
    <property type="component" value="Chromosome"/>
</dbReference>
<name>F3ZPV9_9BACE</name>
<proteinExistence type="predicted"/>
<dbReference type="OrthoDB" id="1049550at2"/>
<evidence type="ECO:0000313" key="2">
    <source>
        <dbReference type="Proteomes" id="UP000018439"/>
    </source>
</evidence>
<dbReference type="AlphaFoldDB" id="F3ZPV9"/>
<sequence length="91" mass="10147">MPIVKNIKDKSLLGGKPMYSTDLLKKWESKTGENPSSCSAQGCYGRDLVGVQVQEPNNFFDDSYVVPVCKSCAEKDTEYYVSSELVKTEEL</sequence>
<reference evidence="1 2" key="1">
    <citation type="journal article" date="2011" name="Stand. Genomic Sci.">
        <title>Non-contiguous finished genome sequence of Bacteroides coprosuis type strain (PC139).</title>
        <authorList>
            <person name="Land M."/>
            <person name="Held B."/>
            <person name="Gronow S."/>
            <person name="Abt B."/>
            <person name="Lucas S."/>
            <person name="Del Rio T.G."/>
            <person name="Nolan M."/>
            <person name="Tice H."/>
            <person name="Cheng J.F."/>
            <person name="Pitluck S."/>
            <person name="Liolios K."/>
            <person name="Pagani I."/>
            <person name="Ivanova N."/>
            <person name="Mavromatis K."/>
            <person name="Mikhailova N."/>
            <person name="Pati A."/>
            <person name="Tapia R."/>
            <person name="Han C."/>
            <person name="Goodwin L."/>
            <person name="Chen A."/>
            <person name="Palaniappan K."/>
            <person name="Hauser L."/>
            <person name="Brambilla E.M."/>
            <person name="Rohde M."/>
            <person name="Goker M."/>
            <person name="Detter J.C."/>
            <person name="Woyke T."/>
            <person name="Bristow J."/>
            <person name="Eisen J.A."/>
            <person name="Markowitz V."/>
            <person name="Hugenholtz P."/>
            <person name="Kyrpides N.C."/>
            <person name="Klenk H.P."/>
            <person name="Lapidus A."/>
        </authorList>
    </citation>
    <scope>NUCLEOTIDE SEQUENCE [LARGE SCALE GENOMIC DNA]</scope>
    <source>
        <strain evidence="1 2">DSM 18011</strain>
    </source>
</reference>